<proteinExistence type="inferred from homology"/>
<evidence type="ECO:0000313" key="9">
    <source>
        <dbReference type="EMBL" id="MBD7936432.1"/>
    </source>
</evidence>
<dbReference type="Proteomes" id="UP000657931">
    <property type="component" value="Unassembled WGS sequence"/>
</dbReference>
<evidence type="ECO:0000256" key="1">
    <source>
        <dbReference type="ARBA" id="ARBA00004141"/>
    </source>
</evidence>
<evidence type="ECO:0000256" key="2">
    <source>
        <dbReference type="ARBA" id="ARBA00007998"/>
    </source>
</evidence>
<feature type="transmembrane region" description="Helical" evidence="8">
    <location>
        <begin position="145"/>
        <end position="162"/>
    </location>
</feature>
<keyword evidence="3" id="KW-0813">Transport</keyword>
<reference evidence="9 10" key="1">
    <citation type="submission" date="2020-08" db="EMBL/GenBank/DDBJ databases">
        <title>A Genomic Blueprint of the Chicken Gut Microbiome.</title>
        <authorList>
            <person name="Gilroy R."/>
            <person name="Ravi A."/>
            <person name="Getino M."/>
            <person name="Pursley I."/>
            <person name="Horton D.L."/>
            <person name="Alikhan N.-F."/>
            <person name="Baker D."/>
            <person name="Gharbi K."/>
            <person name="Hall N."/>
            <person name="Watson M."/>
            <person name="Adriaenssens E.M."/>
            <person name="Foster-Nyarko E."/>
            <person name="Jarju S."/>
            <person name="Secka A."/>
            <person name="Antonio M."/>
            <person name="Oren A."/>
            <person name="Chaudhuri R."/>
            <person name="La Ragione R.M."/>
            <person name="Hildebrand F."/>
            <person name="Pallen M.J."/>
        </authorList>
    </citation>
    <scope>NUCLEOTIDE SEQUENCE [LARGE SCALE GENOMIC DNA]</scope>
    <source>
        <strain evidence="9 10">Sa5YUA1</strain>
    </source>
</reference>
<feature type="transmembrane region" description="Helical" evidence="8">
    <location>
        <begin position="81"/>
        <end position="99"/>
    </location>
</feature>
<feature type="transmembrane region" description="Helical" evidence="8">
    <location>
        <begin position="119"/>
        <end position="138"/>
    </location>
</feature>
<protein>
    <submittedName>
        <fullName evidence="9">Endospore germination permease</fullName>
    </submittedName>
</protein>
<keyword evidence="6 8" id="KW-1133">Transmembrane helix</keyword>
<accession>A0ABR8QLU0</accession>
<organism evidence="9 10">
    <name type="scientific">Cytobacillus stercorigallinarum</name>
    <dbReference type="NCBI Taxonomy" id="2762240"/>
    <lineage>
        <taxon>Bacteria</taxon>
        <taxon>Bacillati</taxon>
        <taxon>Bacillota</taxon>
        <taxon>Bacilli</taxon>
        <taxon>Bacillales</taxon>
        <taxon>Bacillaceae</taxon>
        <taxon>Cytobacillus</taxon>
    </lineage>
</organism>
<dbReference type="PANTHER" id="PTHR34975:SF2">
    <property type="entry name" value="SPORE GERMINATION PROTEIN A2"/>
    <property type="match status" value="1"/>
</dbReference>
<keyword evidence="4" id="KW-0309">Germination</keyword>
<evidence type="ECO:0000313" key="10">
    <source>
        <dbReference type="Proteomes" id="UP000657931"/>
    </source>
</evidence>
<feature type="transmembrane region" description="Helical" evidence="8">
    <location>
        <begin position="270"/>
        <end position="288"/>
    </location>
</feature>
<evidence type="ECO:0000256" key="5">
    <source>
        <dbReference type="ARBA" id="ARBA00022692"/>
    </source>
</evidence>
<keyword evidence="10" id="KW-1185">Reference proteome</keyword>
<evidence type="ECO:0000256" key="6">
    <source>
        <dbReference type="ARBA" id="ARBA00022989"/>
    </source>
</evidence>
<keyword evidence="5 8" id="KW-0812">Transmembrane</keyword>
<dbReference type="RefSeq" id="WP_191811668.1">
    <property type="nucleotide sequence ID" value="NZ_JACSQT010000002.1"/>
</dbReference>
<dbReference type="EMBL" id="JACSQT010000002">
    <property type="protein sequence ID" value="MBD7936432.1"/>
    <property type="molecule type" value="Genomic_DNA"/>
</dbReference>
<comment type="caution">
    <text evidence="9">The sequence shown here is derived from an EMBL/GenBank/DDBJ whole genome shotgun (WGS) entry which is preliminary data.</text>
</comment>
<evidence type="ECO:0000256" key="3">
    <source>
        <dbReference type="ARBA" id="ARBA00022448"/>
    </source>
</evidence>
<gene>
    <name evidence="9" type="ORF">H9655_05295</name>
</gene>
<dbReference type="NCBIfam" id="TIGR00912">
    <property type="entry name" value="2A0309"/>
    <property type="match status" value="1"/>
</dbReference>
<evidence type="ECO:0000256" key="7">
    <source>
        <dbReference type="ARBA" id="ARBA00023136"/>
    </source>
</evidence>
<evidence type="ECO:0000256" key="8">
    <source>
        <dbReference type="SAM" id="Phobius"/>
    </source>
</evidence>
<feature type="transmembrane region" description="Helical" evidence="8">
    <location>
        <begin position="329"/>
        <end position="351"/>
    </location>
</feature>
<name>A0ABR8QLU0_9BACI</name>
<dbReference type="Pfam" id="PF03845">
    <property type="entry name" value="Spore_permease"/>
    <property type="match status" value="1"/>
</dbReference>
<dbReference type="InterPro" id="IPR004761">
    <property type="entry name" value="Spore_GerAB"/>
</dbReference>
<sequence length="362" mass="41434">MNQTKIPIIQLIFIAITNIGLSVHVLLIPPLIQTAGRDAWLSIFIALVITLLWSWLLLTLHRKTNGMNIIKWIDKYISKSMSMAIYIFISFFSTVTAAVTLRETITWTSISFLPETPKFLLVVILILACWYTSTTNISSLASLNVFILIFIVAFGIFVSIANTPEKDISLLQPFLENGIQPVLNGTLYQLSGMGEVIFFILLQHKVSKPYQFKHFVYISIILTGLTLGPLIGSIIEFGPIEAGRQRFPAYEQWGLVAIGDFIEHLDFLSLYQWLSGAFIRISTHLFIIRELNLKKKHTSKWLFIPVLVISCLALLPINDSIYIHFLHFYYFPSTCILIFIFSFVLYLLVVIKPFRKQEKNYV</sequence>
<dbReference type="PANTHER" id="PTHR34975">
    <property type="entry name" value="SPORE GERMINATION PROTEIN A2"/>
    <property type="match status" value="1"/>
</dbReference>
<comment type="similarity">
    <text evidence="2">Belongs to the amino acid-polyamine-organocation (APC) superfamily. Spore germination protein (SGP) (TC 2.A.3.9) family.</text>
</comment>
<feature type="transmembrane region" description="Helical" evidence="8">
    <location>
        <begin position="39"/>
        <end position="60"/>
    </location>
</feature>
<feature type="transmembrane region" description="Helical" evidence="8">
    <location>
        <begin position="300"/>
        <end position="317"/>
    </location>
</feature>
<keyword evidence="7 8" id="KW-0472">Membrane</keyword>
<feature type="transmembrane region" description="Helical" evidence="8">
    <location>
        <begin position="7"/>
        <end position="27"/>
    </location>
</feature>
<comment type="subcellular location">
    <subcellularLocation>
        <location evidence="1">Membrane</location>
        <topology evidence="1">Multi-pass membrane protein</topology>
    </subcellularLocation>
</comment>
<feature type="transmembrane region" description="Helical" evidence="8">
    <location>
        <begin position="182"/>
        <end position="202"/>
    </location>
</feature>
<feature type="transmembrane region" description="Helical" evidence="8">
    <location>
        <begin position="214"/>
        <end position="235"/>
    </location>
</feature>
<evidence type="ECO:0000256" key="4">
    <source>
        <dbReference type="ARBA" id="ARBA00022544"/>
    </source>
</evidence>